<dbReference type="Pfam" id="PF00595">
    <property type="entry name" value="PDZ"/>
    <property type="match status" value="1"/>
</dbReference>
<dbReference type="Proteomes" id="UP001642540">
    <property type="component" value="Unassembled WGS sequence"/>
</dbReference>
<feature type="transmembrane region" description="Helical" evidence="1">
    <location>
        <begin position="16"/>
        <end position="38"/>
    </location>
</feature>
<sequence>MFPDVKKLGLTGNVVVIFYTLMILQSVAIAVFAVEYLLRFSIFDSIKKQTRSKVATHDQSSMESRNKHGAILTVQPAADLTICEIQLTQEENIVTGQNGDVCGISIEEWDSTPIDYIEDVCANGAAAQDLQLRPGGHILSLNNANIQNISHSNASAVSQKTPINFVMLDNCDEATNYDTEDNGNCNIYEGDFENVEK</sequence>
<organism evidence="3 4">
    <name type="scientific">Orchesella dallaii</name>
    <dbReference type="NCBI Taxonomy" id="48710"/>
    <lineage>
        <taxon>Eukaryota</taxon>
        <taxon>Metazoa</taxon>
        <taxon>Ecdysozoa</taxon>
        <taxon>Arthropoda</taxon>
        <taxon>Hexapoda</taxon>
        <taxon>Collembola</taxon>
        <taxon>Entomobryomorpha</taxon>
        <taxon>Entomobryoidea</taxon>
        <taxon>Orchesellidae</taxon>
        <taxon>Orchesellinae</taxon>
        <taxon>Orchesella</taxon>
    </lineage>
</organism>
<reference evidence="3 4" key="1">
    <citation type="submission" date="2024-08" db="EMBL/GenBank/DDBJ databases">
        <authorList>
            <person name="Cucini C."/>
            <person name="Frati F."/>
        </authorList>
    </citation>
    <scope>NUCLEOTIDE SEQUENCE [LARGE SCALE GENOMIC DNA]</scope>
</reference>
<protein>
    <recommendedName>
        <fullName evidence="2">PDZ domain-containing protein</fullName>
    </recommendedName>
</protein>
<evidence type="ECO:0000259" key="2">
    <source>
        <dbReference type="PROSITE" id="PS50106"/>
    </source>
</evidence>
<keyword evidence="4" id="KW-1185">Reference proteome</keyword>
<evidence type="ECO:0000313" key="3">
    <source>
        <dbReference type="EMBL" id="CAL8130332.1"/>
    </source>
</evidence>
<proteinExistence type="predicted"/>
<dbReference type="Gene3D" id="2.30.42.10">
    <property type="match status" value="1"/>
</dbReference>
<evidence type="ECO:0000313" key="4">
    <source>
        <dbReference type="Proteomes" id="UP001642540"/>
    </source>
</evidence>
<name>A0ABP1RLT8_9HEXA</name>
<dbReference type="InterPro" id="IPR001478">
    <property type="entry name" value="PDZ"/>
</dbReference>
<accession>A0ABP1RLT8</accession>
<gene>
    <name evidence="3" type="ORF">ODALV1_LOCUS23679</name>
</gene>
<dbReference type="EMBL" id="CAXLJM020000081">
    <property type="protein sequence ID" value="CAL8130332.1"/>
    <property type="molecule type" value="Genomic_DNA"/>
</dbReference>
<evidence type="ECO:0000256" key="1">
    <source>
        <dbReference type="SAM" id="Phobius"/>
    </source>
</evidence>
<keyword evidence="1" id="KW-1133">Transmembrane helix</keyword>
<keyword evidence="1" id="KW-0812">Transmembrane</keyword>
<dbReference type="InterPro" id="IPR036034">
    <property type="entry name" value="PDZ_sf"/>
</dbReference>
<dbReference type="SUPFAM" id="SSF50156">
    <property type="entry name" value="PDZ domain-like"/>
    <property type="match status" value="1"/>
</dbReference>
<comment type="caution">
    <text evidence="3">The sequence shown here is derived from an EMBL/GenBank/DDBJ whole genome shotgun (WGS) entry which is preliminary data.</text>
</comment>
<feature type="domain" description="PDZ" evidence="2">
    <location>
        <begin position="84"/>
        <end position="162"/>
    </location>
</feature>
<dbReference type="PROSITE" id="PS50106">
    <property type="entry name" value="PDZ"/>
    <property type="match status" value="1"/>
</dbReference>
<keyword evidence="1" id="KW-0472">Membrane</keyword>